<dbReference type="InterPro" id="IPR036259">
    <property type="entry name" value="MFS_trans_sf"/>
</dbReference>
<evidence type="ECO:0000256" key="5">
    <source>
        <dbReference type="ARBA" id="ARBA00023136"/>
    </source>
</evidence>
<gene>
    <name evidence="8" type="ORF">GRF59_00790</name>
</gene>
<accession>A0A7X3LGG6</accession>
<dbReference type="InterPro" id="IPR052524">
    <property type="entry name" value="MFS_Cyanate_Porter"/>
</dbReference>
<dbReference type="EMBL" id="WUBI01000001">
    <property type="protein sequence ID" value="MWV42154.1"/>
    <property type="molecule type" value="Genomic_DNA"/>
</dbReference>
<reference evidence="8 9" key="1">
    <citation type="submission" date="2019-12" db="EMBL/GenBank/DDBJ databases">
        <title>Paenibacillus sp. nov., an endophytic bacterium isolated from the stem of Dendrobium.</title>
        <authorList>
            <person name="Zhao R."/>
        </authorList>
    </citation>
    <scope>NUCLEOTIDE SEQUENCE [LARGE SCALE GENOMIC DNA]</scope>
    <source>
        <strain evidence="8 9">HJL G12</strain>
    </source>
</reference>
<dbReference type="Pfam" id="PF07690">
    <property type="entry name" value="MFS_1"/>
    <property type="match status" value="1"/>
</dbReference>
<feature type="transmembrane region" description="Helical" evidence="6">
    <location>
        <begin position="96"/>
        <end position="117"/>
    </location>
</feature>
<dbReference type="PROSITE" id="PS50850">
    <property type="entry name" value="MFS"/>
    <property type="match status" value="1"/>
</dbReference>
<feature type="transmembrane region" description="Helical" evidence="6">
    <location>
        <begin position="299"/>
        <end position="320"/>
    </location>
</feature>
<evidence type="ECO:0000313" key="9">
    <source>
        <dbReference type="Proteomes" id="UP000460318"/>
    </source>
</evidence>
<keyword evidence="5 6" id="KW-0472">Membrane</keyword>
<feature type="transmembrane region" description="Helical" evidence="6">
    <location>
        <begin position="246"/>
        <end position="269"/>
    </location>
</feature>
<comment type="subcellular location">
    <subcellularLocation>
        <location evidence="1">Cell membrane</location>
        <topology evidence="1">Multi-pass membrane protein</topology>
    </subcellularLocation>
</comment>
<organism evidence="8 9">
    <name type="scientific">Paenibacillus dendrobii</name>
    <dbReference type="NCBI Taxonomy" id="2691084"/>
    <lineage>
        <taxon>Bacteria</taxon>
        <taxon>Bacillati</taxon>
        <taxon>Bacillota</taxon>
        <taxon>Bacilli</taxon>
        <taxon>Bacillales</taxon>
        <taxon>Paenibacillaceae</taxon>
        <taxon>Paenibacillus</taxon>
    </lineage>
</organism>
<evidence type="ECO:0000256" key="3">
    <source>
        <dbReference type="ARBA" id="ARBA00022692"/>
    </source>
</evidence>
<evidence type="ECO:0000256" key="1">
    <source>
        <dbReference type="ARBA" id="ARBA00004651"/>
    </source>
</evidence>
<feature type="transmembrane region" description="Helical" evidence="6">
    <location>
        <begin position="156"/>
        <end position="177"/>
    </location>
</feature>
<comment type="caution">
    <text evidence="8">The sequence shown here is derived from an EMBL/GenBank/DDBJ whole genome shotgun (WGS) entry which is preliminary data.</text>
</comment>
<protein>
    <submittedName>
        <fullName evidence="8">MFS transporter</fullName>
    </submittedName>
</protein>
<dbReference type="PANTHER" id="PTHR23523:SF2">
    <property type="entry name" value="2-NITROIMIDAZOLE TRANSPORTER"/>
    <property type="match status" value="1"/>
</dbReference>
<feature type="transmembrane region" description="Helical" evidence="6">
    <location>
        <begin position="41"/>
        <end position="61"/>
    </location>
</feature>
<sequence length="402" mass="43440">MRFIFLIMALFLASLNLRPVITSVSPLLGTIQETLGMNGSTASLLTSLPVLCMGFFAPAAVKLSKRWTLERTIAYCLILIGAATAARYVVNTAWLMLATAFLAGMGIAIIGPLLSGFIKKNFSNPSSVVGVYSMAMVIGAALGSALSVPLQNKLNHSWQASVATWSVLAVIALFFWWRPIQKTANTPSPGAAGISSAAVNNGLKLPLRNKRAWLLTCFFGMMAFMFYSITAWLPPIVQEMGYDKRTAGMILTLFTLVQIPVSFLLPILVSRFQHRVVWLIGCSVMELVGLVLLQTSVTPWLTCIFLGIGAGGLFPMALMLPIDEATNMEEVNALSAMTQSGGYIFASLGPLSVGMIHDYTGNFPPAILGLTVVVLIMIVVQFRIGNRKMKPVPIRENEKISG</sequence>
<dbReference type="PANTHER" id="PTHR23523">
    <property type="match status" value="1"/>
</dbReference>
<dbReference type="InterPro" id="IPR011701">
    <property type="entry name" value="MFS"/>
</dbReference>
<dbReference type="GO" id="GO:0005886">
    <property type="term" value="C:plasma membrane"/>
    <property type="evidence" value="ECO:0007669"/>
    <property type="project" value="UniProtKB-SubCell"/>
</dbReference>
<evidence type="ECO:0000256" key="4">
    <source>
        <dbReference type="ARBA" id="ARBA00022989"/>
    </source>
</evidence>
<feature type="transmembrane region" description="Helical" evidence="6">
    <location>
        <begin position="276"/>
        <end position="293"/>
    </location>
</feature>
<dbReference type="RefSeq" id="WP_160495781.1">
    <property type="nucleotide sequence ID" value="NZ_WUBI01000001.1"/>
</dbReference>
<dbReference type="InterPro" id="IPR020846">
    <property type="entry name" value="MFS_dom"/>
</dbReference>
<keyword evidence="2" id="KW-0813">Transport</keyword>
<keyword evidence="9" id="KW-1185">Reference proteome</keyword>
<keyword evidence="3 6" id="KW-0812">Transmembrane</keyword>
<name>A0A7X3LGG6_9BACL</name>
<evidence type="ECO:0000256" key="2">
    <source>
        <dbReference type="ARBA" id="ARBA00022448"/>
    </source>
</evidence>
<dbReference type="AlphaFoldDB" id="A0A7X3LGG6"/>
<feature type="domain" description="Major facilitator superfamily (MFS) profile" evidence="7">
    <location>
        <begin position="2"/>
        <end position="389"/>
    </location>
</feature>
<feature type="transmembrane region" description="Helical" evidence="6">
    <location>
        <begin position="366"/>
        <end position="385"/>
    </location>
</feature>
<feature type="transmembrane region" description="Helical" evidence="6">
    <location>
        <begin position="341"/>
        <end position="360"/>
    </location>
</feature>
<evidence type="ECO:0000259" key="7">
    <source>
        <dbReference type="PROSITE" id="PS50850"/>
    </source>
</evidence>
<dbReference type="SUPFAM" id="SSF103473">
    <property type="entry name" value="MFS general substrate transporter"/>
    <property type="match status" value="1"/>
</dbReference>
<dbReference type="Proteomes" id="UP000460318">
    <property type="component" value="Unassembled WGS sequence"/>
</dbReference>
<evidence type="ECO:0000256" key="6">
    <source>
        <dbReference type="SAM" id="Phobius"/>
    </source>
</evidence>
<keyword evidence="4 6" id="KW-1133">Transmembrane helix</keyword>
<dbReference type="GO" id="GO:0022857">
    <property type="term" value="F:transmembrane transporter activity"/>
    <property type="evidence" value="ECO:0007669"/>
    <property type="project" value="InterPro"/>
</dbReference>
<evidence type="ECO:0000313" key="8">
    <source>
        <dbReference type="EMBL" id="MWV42154.1"/>
    </source>
</evidence>
<feature type="transmembrane region" description="Helical" evidence="6">
    <location>
        <begin position="212"/>
        <end position="234"/>
    </location>
</feature>
<feature type="transmembrane region" description="Helical" evidence="6">
    <location>
        <begin position="129"/>
        <end position="150"/>
    </location>
</feature>
<proteinExistence type="predicted"/>
<feature type="transmembrane region" description="Helical" evidence="6">
    <location>
        <begin position="73"/>
        <end position="90"/>
    </location>
</feature>
<dbReference type="CDD" id="cd17339">
    <property type="entry name" value="MFS_NIMT_CynX_like"/>
    <property type="match status" value="1"/>
</dbReference>
<dbReference type="Gene3D" id="1.20.1250.20">
    <property type="entry name" value="MFS general substrate transporter like domains"/>
    <property type="match status" value="2"/>
</dbReference>